<dbReference type="Proteomes" id="UP000813463">
    <property type="component" value="Chromosome 1"/>
</dbReference>
<organism evidence="3 4">
    <name type="scientific">Spinacia oleracea</name>
    <name type="common">Spinach</name>
    <dbReference type="NCBI Taxonomy" id="3562"/>
    <lineage>
        <taxon>Eukaryota</taxon>
        <taxon>Viridiplantae</taxon>
        <taxon>Streptophyta</taxon>
        <taxon>Embryophyta</taxon>
        <taxon>Tracheophyta</taxon>
        <taxon>Spermatophyta</taxon>
        <taxon>Magnoliopsida</taxon>
        <taxon>eudicotyledons</taxon>
        <taxon>Gunneridae</taxon>
        <taxon>Pentapetalae</taxon>
        <taxon>Caryophyllales</taxon>
        <taxon>Chenopodiaceae</taxon>
        <taxon>Chenopodioideae</taxon>
        <taxon>Anserineae</taxon>
        <taxon>Spinacia</taxon>
    </lineage>
</organism>
<dbReference type="InterPro" id="IPR046533">
    <property type="entry name" value="DUF6598"/>
</dbReference>
<feature type="domain" description="DUF6598" evidence="2">
    <location>
        <begin position="121"/>
        <end position="381"/>
    </location>
</feature>
<dbReference type="GeneID" id="130471916"/>
<evidence type="ECO:0000259" key="2">
    <source>
        <dbReference type="Pfam" id="PF20241"/>
    </source>
</evidence>
<reference evidence="3" key="1">
    <citation type="journal article" date="2021" name="Nat. Commun.">
        <title>Genomic analyses provide insights into spinach domestication and the genetic basis of agronomic traits.</title>
        <authorList>
            <person name="Cai X."/>
            <person name="Sun X."/>
            <person name="Xu C."/>
            <person name="Sun H."/>
            <person name="Wang X."/>
            <person name="Ge C."/>
            <person name="Zhang Z."/>
            <person name="Wang Q."/>
            <person name="Fei Z."/>
            <person name="Jiao C."/>
            <person name="Wang Q."/>
        </authorList>
    </citation>
    <scope>NUCLEOTIDE SEQUENCE [LARGE SCALE GENOMIC DNA]</scope>
    <source>
        <strain evidence="3">cv. Varoflay</strain>
    </source>
</reference>
<name>A0ABM3RRJ8_SPIOL</name>
<proteinExistence type="predicted"/>
<evidence type="ECO:0000313" key="3">
    <source>
        <dbReference type="Proteomes" id="UP000813463"/>
    </source>
</evidence>
<sequence>MGSRVKNLKNFGESVSVKDPVFVKDANSAKDKVLERSVSGNGIVTLLDKNEENIEIERGCCNLQLSVGMSTDEQKPLTNREQERKNREQELKKMAESLEAIQTDPWACHGYVHVRSEPVFEVLSVNLRNKSNTLSHSSNQSWELYGNIDVYDASERSNRYILFERTEQDEPELIPFVGGTLSLTGPDDIMSMDKPTVLVNILDKVSGKNLIFGAAPLLKTTDIVKQDHQFEQFRSITLSGTGCSAEVEYLALTFGMFAQVEVRLFKSRFVGSESDEEEEVEEGEGEELDVYGKISAEYKLYGSEKQVHSVTLFEIKKGSNKLGQVILGSPISLSRSVVAVPAYSTLTISVEVWDGAKNEIVFGGSCEFETDNYSREQDIIRGPDCLHAQVFTEWREPFMLDKSYNKMDRLGLNNVRHFSIPTNPGEFTAHREVEVFSIFIGRPNEQKLSLHGMVNFYGSWPPINIFERDKNDPYILYPGCNLLPLKFPKYLLSPGDFFGMSVNLEDVEGHVSIKGDVASSTALNYRLSPWQDCLLCSVIKGANHHCFASVHYTVFSFAVHCVLKVGFLFKDHQHFSDADADACSKLHGSIVARYKKYGDKTSYERLYFRSILFERTLENPLEKTCKDFEMELSKPVVVVPYDSSLFIDVDLSCRYGGYTHLINGTREFQIGIGVGDGVIIEGDKVGINITMAWSRPRFVA</sequence>
<evidence type="ECO:0000256" key="1">
    <source>
        <dbReference type="SAM" id="Coils"/>
    </source>
</evidence>
<dbReference type="PANTHER" id="PTHR33065:SF88">
    <property type="entry name" value="OS11G0104220 PROTEIN"/>
    <property type="match status" value="1"/>
</dbReference>
<reference evidence="4" key="2">
    <citation type="submission" date="2025-08" db="UniProtKB">
        <authorList>
            <consortium name="RefSeq"/>
        </authorList>
    </citation>
    <scope>IDENTIFICATION</scope>
    <source>
        <tissue evidence="4">Leaf</tissue>
    </source>
</reference>
<keyword evidence="1" id="KW-0175">Coiled coil</keyword>
<gene>
    <name evidence="4" type="primary">LOC130471916</name>
</gene>
<feature type="domain" description="DUF6598" evidence="2">
    <location>
        <begin position="433"/>
        <end position="656"/>
    </location>
</feature>
<dbReference type="RefSeq" id="XP_056698253.1">
    <property type="nucleotide sequence ID" value="XM_056842275.1"/>
</dbReference>
<evidence type="ECO:0000313" key="4">
    <source>
        <dbReference type="RefSeq" id="XP_056698253.1"/>
    </source>
</evidence>
<accession>A0ABM3RRJ8</accession>
<keyword evidence="3" id="KW-1185">Reference proteome</keyword>
<dbReference type="Pfam" id="PF20241">
    <property type="entry name" value="DUF6598"/>
    <property type="match status" value="2"/>
</dbReference>
<dbReference type="PANTHER" id="PTHR33065">
    <property type="entry name" value="OS07G0486400 PROTEIN"/>
    <property type="match status" value="1"/>
</dbReference>
<feature type="coiled-coil region" evidence="1">
    <location>
        <begin position="77"/>
        <end position="104"/>
    </location>
</feature>
<protein>
    <recommendedName>
        <fullName evidence="2">DUF6598 domain-containing protein</fullName>
    </recommendedName>
</protein>